<dbReference type="RefSeq" id="WP_176613611.1">
    <property type="nucleotide sequence ID" value="NZ_JABXXR010000056.1"/>
</dbReference>
<dbReference type="Proteomes" id="UP000585665">
    <property type="component" value="Unassembled WGS sequence"/>
</dbReference>
<dbReference type="GO" id="GO:0008713">
    <property type="term" value="F:ADP-heptose-lipopolysaccharide heptosyltransferase activity"/>
    <property type="evidence" value="ECO:0007669"/>
    <property type="project" value="TreeGrafter"/>
</dbReference>
<dbReference type="InterPro" id="IPR002201">
    <property type="entry name" value="Glyco_trans_9"/>
</dbReference>
<dbReference type="SUPFAM" id="SSF53756">
    <property type="entry name" value="UDP-Glycosyltransferase/glycogen phosphorylase"/>
    <property type="match status" value="1"/>
</dbReference>
<dbReference type="GO" id="GO:0005829">
    <property type="term" value="C:cytosol"/>
    <property type="evidence" value="ECO:0007669"/>
    <property type="project" value="TreeGrafter"/>
</dbReference>
<dbReference type="GO" id="GO:0009244">
    <property type="term" value="P:lipopolysaccharide core region biosynthetic process"/>
    <property type="evidence" value="ECO:0007669"/>
    <property type="project" value="TreeGrafter"/>
</dbReference>
<dbReference type="CDD" id="cd03789">
    <property type="entry name" value="GT9_LPS_heptosyltransferase"/>
    <property type="match status" value="1"/>
</dbReference>
<evidence type="ECO:0000313" key="4">
    <source>
        <dbReference type="Proteomes" id="UP000585665"/>
    </source>
</evidence>
<keyword evidence="1" id="KW-0328">Glycosyltransferase</keyword>
<dbReference type="PANTHER" id="PTHR30160">
    <property type="entry name" value="TETRAACYLDISACCHARIDE 4'-KINASE-RELATED"/>
    <property type="match status" value="1"/>
</dbReference>
<organism evidence="3 4">
    <name type="scientific">Ameyamaea chiangmaiensis</name>
    <dbReference type="NCBI Taxonomy" id="442969"/>
    <lineage>
        <taxon>Bacteria</taxon>
        <taxon>Pseudomonadati</taxon>
        <taxon>Pseudomonadota</taxon>
        <taxon>Alphaproteobacteria</taxon>
        <taxon>Acetobacterales</taxon>
        <taxon>Acetobacteraceae</taxon>
        <taxon>Ameyamaea</taxon>
    </lineage>
</organism>
<dbReference type="EMBL" id="JABXXR010000056">
    <property type="protein sequence ID" value="NVN40655.1"/>
    <property type="molecule type" value="Genomic_DNA"/>
</dbReference>
<evidence type="ECO:0000256" key="1">
    <source>
        <dbReference type="ARBA" id="ARBA00022676"/>
    </source>
</evidence>
<reference evidence="3 4" key="1">
    <citation type="submission" date="2020-06" db="EMBL/GenBank/DDBJ databases">
        <title>Description of novel acetic acid bacteria.</title>
        <authorList>
            <person name="Sombolestani A."/>
        </authorList>
    </citation>
    <scope>NUCLEOTIDE SEQUENCE [LARGE SCALE GENOMIC DNA]</scope>
    <source>
        <strain evidence="3 4">LMG 27010</strain>
    </source>
</reference>
<dbReference type="Pfam" id="PF01075">
    <property type="entry name" value="Glyco_transf_9"/>
    <property type="match status" value="1"/>
</dbReference>
<sequence length="529" mass="57798">MRFVARIGAKTLFSYGARVSLKQIGWLKTGAGTPVLTGVVTFRVVAHTRHTLTEACVRADGGKRDLAQAVPIRIRTWGRAGVWAANVWVDASRLPPGRQKLHMYLYAGRRRVGHIRRFVDVRPESLSLTEFSQVTASDSFVPSSPDGDMTTDDYVLSLPVRRHRPPGRLFLGAIESILVVRADQLGDVSASLPSMMRLRRLFPEAQITMLTQKAVQPIVAASGVADDYLTLSMTYDPVTEKRFLTTQAEADIRRQLAGRTFDLAIDLSPGAESQPLMLLCAARYRVGFKPEHFPFLDFGIEVISRDKINRQPLVSHAAHVGMLISALEDALAPGQAPVTRADHGIDESILRRHGLQSKRYIVVHAGARHPINRWPLPQFLALCDKLACATEQKILLFVDADALDQASSTVCPESGGIMLMGGLDMEGFDVVVSHASLVVVNDTGPKHLASARNVPVVSISIPRLNWQEWGQNRGGIILSRHVPCAGCGLNDRRACAKDAVCVTSIPVDDVFEAAMSELGLVCGDVETID</sequence>
<dbReference type="Gene3D" id="3.40.50.2000">
    <property type="entry name" value="Glycogen Phosphorylase B"/>
    <property type="match status" value="2"/>
</dbReference>
<protein>
    <submittedName>
        <fullName evidence="3">Glycosyltransferase family 9 protein</fullName>
    </submittedName>
</protein>
<dbReference type="AlphaFoldDB" id="A0A850P7S1"/>
<evidence type="ECO:0000256" key="2">
    <source>
        <dbReference type="ARBA" id="ARBA00022679"/>
    </source>
</evidence>
<keyword evidence="4" id="KW-1185">Reference proteome</keyword>
<gene>
    <name evidence="3" type="ORF">HUK82_08780</name>
</gene>
<comment type="caution">
    <text evidence="3">The sequence shown here is derived from an EMBL/GenBank/DDBJ whole genome shotgun (WGS) entry which is preliminary data.</text>
</comment>
<keyword evidence="2 3" id="KW-0808">Transferase</keyword>
<evidence type="ECO:0000313" key="3">
    <source>
        <dbReference type="EMBL" id="NVN40655.1"/>
    </source>
</evidence>
<dbReference type="InterPro" id="IPR051199">
    <property type="entry name" value="LPS_LOS_Heptosyltrfase"/>
</dbReference>
<name>A0A850P7S1_9PROT</name>
<accession>A0A850P7S1</accession>
<proteinExistence type="predicted"/>
<dbReference type="PANTHER" id="PTHR30160:SF1">
    <property type="entry name" value="LIPOPOLYSACCHARIDE 1,2-N-ACETYLGLUCOSAMINETRANSFERASE-RELATED"/>
    <property type="match status" value="1"/>
</dbReference>